<organism evidence="1 2">
    <name type="scientific">Cephus cinctus</name>
    <name type="common">Wheat stem sawfly</name>
    <dbReference type="NCBI Taxonomy" id="211228"/>
    <lineage>
        <taxon>Eukaryota</taxon>
        <taxon>Metazoa</taxon>
        <taxon>Ecdysozoa</taxon>
        <taxon>Arthropoda</taxon>
        <taxon>Hexapoda</taxon>
        <taxon>Insecta</taxon>
        <taxon>Pterygota</taxon>
        <taxon>Neoptera</taxon>
        <taxon>Endopterygota</taxon>
        <taxon>Hymenoptera</taxon>
        <taxon>Cephoidea</taxon>
        <taxon>Cephidae</taxon>
        <taxon>Cephus</taxon>
    </lineage>
</organism>
<dbReference type="Proteomes" id="UP000694920">
    <property type="component" value="Unplaced"/>
</dbReference>
<proteinExistence type="predicted"/>
<keyword evidence="1" id="KW-1185">Reference proteome</keyword>
<dbReference type="InterPro" id="IPR016719">
    <property type="entry name" value="CAMLG"/>
</dbReference>
<gene>
    <name evidence="2" type="primary">LOC107268567</name>
</gene>
<dbReference type="GO" id="GO:0043529">
    <property type="term" value="C:GET complex"/>
    <property type="evidence" value="ECO:0007669"/>
    <property type="project" value="TreeGrafter"/>
</dbReference>
<dbReference type="AlphaFoldDB" id="A0AAJ7RII3"/>
<name>A0AAJ7RII3_CEPCN</name>
<accession>A0AAJ7RII3</accession>
<dbReference type="GeneID" id="107268567"/>
<dbReference type="RefSeq" id="XP_024941575.1">
    <property type="nucleotide sequence ID" value="XM_025085807.1"/>
</dbReference>
<dbReference type="PANTHER" id="PTHR15026">
    <property type="entry name" value="CALCIUM-SIGNAL MODULATING CYCLOPHILIN LIGAND CAML"/>
    <property type="match status" value="1"/>
</dbReference>
<protein>
    <submittedName>
        <fullName evidence="2">Uncharacterized protein LOC107268567 isoform X1</fullName>
    </submittedName>
</protein>
<dbReference type="PANTHER" id="PTHR15026:SF0">
    <property type="entry name" value="GUIDED ENTRY OF TAIL-ANCHORED PROTEINS FACTOR CAMLG"/>
    <property type="match status" value="1"/>
</dbReference>
<evidence type="ECO:0000313" key="1">
    <source>
        <dbReference type="Proteomes" id="UP000694920"/>
    </source>
</evidence>
<sequence length="313" mass="35141">MDYIVMADTAAKREARRRRILENSESRFQRISGKKNHNTSDENVVLKTSVDDLYVDDTWPNTSKSNINSLSVNEAVIEKECSSAFIDDVNSEIENENYNDELIFNADDQDVLRSRPRASHTRYSSPYKNENANLQNLISQRLGPEKQTDSIKASTLEFNGNINFPNNSVPASSNASSGYLALTSRTMYIVLAAIVNILLALNLDHLFGTAIVIPYIVVTLGRLCTTEKFHENQDGSLLVAALILCNVKPDLIYRVKGILTIFSRILEDFALYIFSFVLIHCAISRHCNDLDTLLPSTEALNEVQVNNQNSDAW</sequence>
<evidence type="ECO:0000313" key="2">
    <source>
        <dbReference type="RefSeq" id="XP_024941575.1"/>
    </source>
</evidence>
<dbReference type="GO" id="GO:0071816">
    <property type="term" value="P:tail-anchored membrane protein insertion into ER membrane"/>
    <property type="evidence" value="ECO:0007669"/>
    <property type="project" value="TreeGrafter"/>
</dbReference>
<reference evidence="2" key="1">
    <citation type="submission" date="2025-08" db="UniProtKB">
        <authorList>
            <consortium name="RefSeq"/>
        </authorList>
    </citation>
    <scope>IDENTIFICATION</scope>
</reference>